<keyword evidence="2" id="KW-1185">Reference proteome</keyword>
<proteinExistence type="predicted"/>
<organism evidence="1 2">
    <name type="scientific">Suillus plorans</name>
    <dbReference type="NCBI Taxonomy" id="116603"/>
    <lineage>
        <taxon>Eukaryota</taxon>
        <taxon>Fungi</taxon>
        <taxon>Dikarya</taxon>
        <taxon>Basidiomycota</taxon>
        <taxon>Agaricomycotina</taxon>
        <taxon>Agaricomycetes</taxon>
        <taxon>Agaricomycetidae</taxon>
        <taxon>Boletales</taxon>
        <taxon>Suillineae</taxon>
        <taxon>Suillaceae</taxon>
        <taxon>Suillus</taxon>
    </lineage>
</organism>
<gene>
    <name evidence="1" type="ORF">HD556DRAFT_1440680</name>
</gene>
<accession>A0A9P7DLE3</accession>
<protein>
    <submittedName>
        <fullName evidence="1">Uncharacterized protein</fullName>
    </submittedName>
</protein>
<dbReference type="Proteomes" id="UP000719766">
    <property type="component" value="Unassembled WGS sequence"/>
</dbReference>
<name>A0A9P7DLE3_9AGAM</name>
<dbReference type="AlphaFoldDB" id="A0A9P7DLE3"/>
<sequence length="217" mass="23546">MLFTLISAYRIHQPTLPTPSQHHRTKVSIETSEDLSKSSLSEDDTINCPHLSNLLFPPLPPKNAFTLKPARFNPETPTLPLTRAEPTLSAPASPPIPQPEFLKPPLLPPKTPKHSTNFPTIPLVQIATPNPSITMTTICLAPAQPLYVPPLHTTRTTTSSSFPTMSNKGIGAMPGPGSSKAPSFNGETSELLKFLELFEDLASSYALTDTDKCKMIV</sequence>
<dbReference type="GeneID" id="64599920"/>
<evidence type="ECO:0000313" key="2">
    <source>
        <dbReference type="Proteomes" id="UP000719766"/>
    </source>
</evidence>
<comment type="caution">
    <text evidence="1">The sequence shown here is derived from an EMBL/GenBank/DDBJ whole genome shotgun (WGS) entry which is preliminary data.</text>
</comment>
<reference evidence="1" key="1">
    <citation type="journal article" date="2020" name="New Phytol.">
        <title>Comparative genomics reveals dynamic genome evolution in host specialist ectomycorrhizal fungi.</title>
        <authorList>
            <person name="Lofgren L.A."/>
            <person name="Nguyen N.H."/>
            <person name="Vilgalys R."/>
            <person name="Ruytinx J."/>
            <person name="Liao H.L."/>
            <person name="Branco S."/>
            <person name="Kuo A."/>
            <person name="LaButti K."/>
            <person name="Lipzen A."/>
            <person name="Andreopoulos W."/>
            <person name="Pangilinan J."/>
            <person name="Riley R."/>
            <person name="Hundley H."/>
            <person name="Na H."/>
            <person name="Barry K."/>
            <person name="Grigoriev I.V."/>
            <person name="Stajich J.E."/>
            <person name="Kennedy P.G."/>
        </authorList>
    </citation>
    <scope>NUCLEOTIDE SEQUENCE</scope>
    <source>
        <strain evidence="1">S12</strain>
    </source>
</reference>
<dbReference type="RefSeq" id="XP_041162674.1">
    <property type="nucleotide sequence ID" value="XM_041306156.1"/>
</dbReference>
<dbReference type="EMBL" id="JABBWE010000015">
    <property type="protein sequence ID" value="KAG1797721.1"/>
    <property type="molecule type" value="Genomic_DNA"/>
</dbReference>
<evidence type="ECO:0000313" key="1">
    <source>
        <dbReference type="EMBL" id="KAG1797721.1"/>
    </source>
</evidence>
<dbReference type="OrthoDB" id="3257444at2759"/>